<comment type="catalytic activity">
    <reaction evidence="9">
        <text>UTP + L-glutamine + ATP + H2O = CTP + L-glutamate + ADP + phosphate + 2 H(+)</text>
        <dbReference type="Rhea" id="RHEA:26426"/>
        <dbReference type="ChEBI" id="CHEBI:15377"/>
        <dbReference type="ChEBI" id="CHEBI:15378"/>
        <dbReference type="ChEBI" id="CHEBI:29985"/>
        <dbReference type="ChEBI" id="CHEBI:30616"/>
        <dbReference type="ChEBI" id="CHEBI:37563"/>
        <dbReference type="ChEBI" id="CHEBI:43474"/>
        <dbReference type="ChEBI" id="CHEBI:46398"/>
        <dbReference type="ChEBI" id="CHEBI:58359"/>
        <dbReference type="ChEBI" id="CHEBI:456216"/>
        <dbReference type="EC" id="6.3.4.2"/>
    </reaction>
</comment>
<protein>
    <recommendedName>
        <fullName evidence="3">CTP synthase (glutamine hydrolyzing)</fullName>
        <ecNumber evidence="3">6.3.4.2</ecNumber>
    </recommendedName>
</protein>
<dbReference type="EC" id="6.3.4.2" evidence="3"/>
<dbReference type="InterPro" id="IPR004468">
    <property type="entry name" value="CTP_synthase"/>
</dbReference>
<dbReference type="GO" id="GO:0044210">
    <property type="term" value="P:'de novo' CTP biosynthetic process"/>
    <property type="evidence" value="ECO:0007669"/>
    <property type="project" value="UniProtKB-UniPathway"/>
</dbReference>
<comment type="similarity">
    <text evidence="2">Belongs to the CTP synthase family.</text>
</comment>
<dbReference type="Pfam" id="PF00117">
    <property type="entry name" value="GATase"/>
    <property type="match status" value="1"/>
</dbReference>
<dbReference type="PANTHER" id="PTHR11550:SF40">
    <property type="entry name" value="CTP SYNTHASE"/>
    <property type="match status" value="1"/>
</dbReference>
<dbReference type="GO" id="GO:0003883">
    <property type="term" value="F:CTP synthase activity"/>
    <property type="evidence" value="ECO:0007669"/>
    <property type="project" value="UniProtKB-EC"/>
</dbReference>
<evidence type="ECO:0000256" key="1">
    <source>
        <dbReference type="ARBA" id="ARBA00005171"/>
    </source>
</evidence>
<comment type="pathway">
    <text evidence="1">Pyrimidine metabolism; CTP biosynthesis via de novo pathway; CTP from UDP: step 2/2.</text>
</comment>
<evidence type="ECO:0000256" key="5">
    <source>
        <dbReference type="ARBA" id="ARBA00022741"/>
    </source>
</evidence>
<evidence type="ECO:0000256" key="9">
    <source>
        <dbReference type="ARBA" id="ARBA00047781"/>
    </source>
</evidence>
<dbReference type="Proteomes" id="UP000015105">
    <property type="component" value="Chromosome 5D"/>
</dbReference>
<keyword evidence="6" id="KW-0067">ATP-binding</keyword>
<keyword evidence="8" id="KW-0665">Pyrimidine biosynthesis</keyword>
<dbReference type="InterPro" id="IPR029062">
    <property type="entry name" value="Class_I_gatase-like"/>
</dbReference>
<dbReference type="UniPathway" id="UPA00159">
    <property type="reaction ID" value="UER00277"/>
</dbReference>
<evidence type="ECO:0000256" key="8">
    <source>
        <dbReference type="ARBA" id="ARBA00022975"/>
    </source>
</evidence>
<dbReference type="GO" id="GO:0042802">
    <property type="term" value="F:identical protein binding"/>
    <property type="evidence" value="ECO:0007669"/>
    <property type="project" value="TreeGrafter"/>
</dbReference>
<reference evidence="11" key="4">
    <citation type="submission" date="2019-03" db="UniProtKB">
        <authorList>
            <consortium name="EnsemblPlants"/>
        </authorList>
    </citation>
    <scope>IDENTIFICATION</scope>
</reference>
<keyword evidence="5" id="KW-0547">Nucleotide-binding</keyword>
<reference evidence="11" key="3">
    <citation type="journal article" date="2017" name="Nature">
        <title>Genome sequence of the progenitor of the wheat D genome Aegilops tauschii.</title>
        <authorList>
            <person name="Luo M.C."/>
            <person name="Gu Y.Q."/>
            <person name="Puiu D."/>
            <person name="Wang H."/>
            <person name="Twardziok S.O."/>
            <person name="Deal K.R."/>
            <person name="Huo N."/>
            <person name="Zhu T."/>
            <person name="Wang L."/>
            <person name="Wang Y."/>
            <person name="McGuire P.E."/>
            <person name="Liu S."/>
            <person name="Long H."/>
            <person name="Ramasamy R.K."/>
            <person name="Rodriguez J.C."/>
            <person name="Van S.L."/>
            <person name="Yuan L."/>
            <person name="Wang Z."/>
            <person name="Xia Z."/>
            <person name="Xiao L."/>
            <person name="Anderson O.D."/>
            <person name="Ouyang S."/>
            <person name="Liang Y."/>
            <person name="Zimin A.V."/>
            <person name="Pertea G."/>
            <person name="Qi P."/>
            <person name="Bennetzen J.L."/>
            <person name="Dai X."/>
            <person name="Dawson M.W."/>
            <person name="Muller H.G."/>
            <person name="Kugler K."/>
            <person name="Rivarola-Duarte L."/>
            <person name="Spannagl M."/>
            <person name="Mayer K.F.X."/>
            <person name="Lu F.H."/>
            <person name="Bevan M.W."/>
            <person name="Leroy P."/>
            <person name="Li P."/>
            <person name="You F.M."/>
            <person name="Sun Q."/>
            <person name="Liu Z."/>
            <person name="Lyons E."/>
            <person name="Wicker T."/>
            <person name="Salzberg S.L."/>
            <person name="Devos K.M."/>
            <person name="Dvorak J."/>
        </authorList>
    </citation>
    <scope>NUCLEOTIDE SEQUENCE [LARGE SCALE GENOMIC DNA]</scope>
    <source>
        <strain evidence="11">cv. AL8/78</strain>
    </source>
</reference>
<dbReference type="Gramene" id="AET5Gv20244300.30">
    <property type="protein sequence ID" value="AET5Gv20244300.30"/>
    <property type="gene ID" value="AET5Gv20244300"/>
</dbReference>
<keyword evidence="4" id="KW-0436">Ligase</keyword>
<reference evidence="12" key="2">
    <citation type="journal article" date="2017" name="Nat. Plants">
        <title>The Aegilops tauschii genome reveals multiple impacts of transposons.</title>
        <authorList>
            <person name="Zhao G."/>
            <person name="Zou C."/>
            <person name="Li K."/>
            <person name="Wang K."/>
            <person name="Li T."/>
            <person name="Gao L."/>
            <person name="Zhang X."/>
            <person name="Wang H."/>
            <person name="Yang Z."/>
            <person name="Liu X."/>
            <person name="Jiang W."/>
            <person name="Mao L."/>
            <person name="Kong X."/>
            <person name="Jiao Y."/>
            <person name="Jia J."/>
        </authorList>
    </citation>
    <scope>NUCLEOTIDE SEQUENCE [LARGE SCALE GENOMIC DNA]</scope>
    <source>
        <strain evidence="12">cv. AL8/78</strain>
    </source>
</reference>
<evidence type="ECO:0000313" key="11">
    <source>
        <dbReference type="EnsemblPlants" id="AET5Gv20244300.30"/>
    </source>
</evidence>
<organism evidence="11 12">
    <name type="scientific">Aegilops tauschii subsp. strangulata</name>
    <name type="common">Goatgrass</name>
    <dbReference type="NCBI Taxonomy" id="200361"/>
    <lineage>
        <taxon>Eukaryota</taxon>
        <taxon>Viridiplantae</taxon>
        <taxon>Streptophyta</taxon>
        <taxon>Embryophyta</taxon>
        <taxon>Tracheophyta</taxon>
        <taxon>Spermatophyta</taxon>
        <taxon>Magnoliopsida</taxon>
        <taxon>Liliopsida</taxon>
        <taxon>Poales</taxon>
        <taxon>Poaceae</taxon>
        <taxon>BOP clade</taxon>
        <taxon>Pooideae</taxon>
        <taxon>Triticodae</taxon>
        <taxon>Triticeae</taxon>
        <taxon>Triticinae</taxon>
        <taxon>Aegilops</taxon>
    </lineage>
</organism>
<dbReference type="Gene3D" id="3.40.50.880">
    <property type="match status" value="1"/>
</dbReference>
<dbReference type="EnsemblPlants" id="AET5Gv20244300.30">
    <property type="protein sequence ID" value="AET5Gv20244300.30"/>
    <property type="gene ID" value="AET5Gv20244300"/>
</dbReference>
<name>A0A453JZ87_AEGTS</name>
<evidence type="ECO:0000256" key="7">
    <source>
        <dbReference type="ARBA" id="ARBA00022962"/>
    </source>
</evidence>
<accession>A0A453JZ87</accession>
<dbReference type="AlphaFoldDB" id="A0A453JZ87"/>
<dbReference type="SUPFAM" id="SSF52317">
    <property type="entry name" value="Class I glutamine amidotransferase-like"/>
    <property type="match status" value="1"/>
</dbReference>
<dbReference type="PROSITE" id="PS51273">
    <property type="entry name" value="GATASE_TYPE_1"/>
    <property type="match status" value="1"/>
</dbReference>
<dbReference type="InterPro" id="IPR017926">
    <property type="entry name" value="GATASE"/>
</dbReference>
<keyword evidence="12" id="KW-1185">Reference proteome</keyword>
<evidence type="ECO:0000256" key="2">
    <source>
        <dbReference type="ARBA" id="ARBA00007533"/>
    </source>
</evidence>
<evidence type="ECO:0000256" key="3">
    <source>
        <dbReference type="ARBA" id="ARBA00012291"/>
    </source>
</evidence>
<dbReference type="GO" id="GO:0005524">
    <property type="term" value="F:ATP binding"/>
    <property type="evidence" value="ECO:0007669"/>
    <property type="project" value="UniProtKB-KW"/>
</dbReference>
<dbReference type="PANTHER" id="PTHR11550">
    <property type="entry name" value="CTP SYNTHASE"/>
    <property type="match status" value="1"/>
</dbReference>
<proteinExistence type="inferred from homology"/>
<evidence type="ECO:0000256" key="4">
    <source>
        <dbReference type="ARBA" id="ARBA00022598"/>
    </source>
</evidence>
<reference evidence="11" key="5">
    <citation type="journal article" date="2021" name="G3 (Bethesda)">
        <title>Aegilops tauschii genome assembly Aet v5.0 features greater sequence contiguity and improved annotation.</title>
        <authorList>
            <person name="Wang L."/>
            <person name="Zhu T."/>
            <person name="Rodriguez J.C."/>
            <person name="Deal K.R."/>
            <person name="Dubcovsky J."/>
            <person name="McGuire P.E."/>
            <person name="Lux T."/>
            <person name="Spannagl M."/>
            <person name="Mayer K.F.X."/>
            <person name="Baldrich P."/>
            <person name="Meyers B.C."/>
            <person name="Huo N."/>
            <person name="Gu Y.Q."/>
            <person name="Zhou H."/>
            <person name="Devos K.M."/>
            <person name="Bennetzen J.L."/>
            <person name="Unver T."/>
            <person name="Budak H."/>
            <person name="Gulick P.J."/>
            <person name="Galiba G."/>
            <person name="Kalapos B."/>
            <person name="Nelson D.R."/>
            <person name="Li P."/>
            <person name="You F.M."/>
            <person name="Luo M.C."/>
            <person name="Dvorak J."/>
        </authorList>
    </citation>
    <scope>NUCLEOTIDE SEQUENCE [LARGE SCALE GENOMIC DNA]</scope>
    <source>
        <strain evidence="11">cv. AL8/78</strain>
    </source>
</reference>
<evidence type="ECO:0000259" key="10">
    <source>
        <dbReference type="Pfam" id="PF00117"/>
    </source>
</evidence>
<keyword evidence="7" id="KW-0315">Glutamine amidotransferase</keyword>
<reference evidence="12" key="1">
    <citation type="journal article" date="2014" name="Science">
        <title>Ancient hybridizations among the ancestral genomes of bread wheat.</title>
        <authorList>
            <consortium name="International Wheat Genome Sequencing Consortium,"/>
            <person name="Marcussen T."/>
            <person name="Sandve S.R."/>
            <person name="Heier L."/>
            <person name="Spannagl M."/>
            <person name="Pfeifer M."/>
            <person name="Jakobsen K.S."/>
            <person name="Wulff B.B."/>
            <person name="Steuernagel B."/>
            <person name="Mayer K.F."/>
            <person name="Olsen O.A."/>
        </authorList>
    </citation>
    <scope>NUCLEOTIDE SEQUENCE [LARGE SCALE GENOMIC DNA]</scope>
    <source>
        <strain evidence="12">cv. AL8/78</strain>
    </source>
</reference>
<sequence>FSLTICYIYAALSQSCSPSNMEINANVRYGNPPHVDERHRHRYEVNPSFVPMLENAGLQFVGCDESGNRMEIVELQDHPFYIGVQFHPEFKSRPRKPSPPFTGLILAATERMRTLTNVSNGDAGASE</sequence>
<feature type="domain" description="Glutamine amidotransferase" evidence="10">
    <location>
        <begin position="16"/>
        <end position="105"/>
    </location>
</feature>
<dbReference type="GO" id="GO:0019856">
    <property type="term" value="P:pyrimidine nucleobase biosynthetic process"/>
    <property type="evidence" value="ECO:0007669"/>
    <property type="project" value="TreeGrafter"/>
</dbReference>
<evidence type="ECO:0000256" key="6">
    <source>
        <dbReference type="ARBA" id="ARBA00022840"/>
    </source>
</evidence>
<evidence type="ECO:0000313" key="12">
    <source>
        <dbReference type="Proteomes" id="UP000015105"/>
    </source>
</evidence>